<evidence type="ECO:0000313" key="1">
    <source>
        <dbReference type="EMBL" id="KAF9458225.1"/>
    </source>
</evidence>
<dbReference type="Proteomes" id="UP000807353">
    <property type="component" value="Unassembled WGS sequence"/>
</dbReference>
<keyword evidence="2" id="KW-1185">Reference proteome</keyword>
<name>A0A9P5XYY0_9AGAR</name>
<protein>
    <submittedName>
        <fullName evidence="1">Uncharacterized protein</fullName>
    </submittedName>
</protein>
<comment type="caution">
    <text evidence="1">The sequence shown here is derived from an EMBL/GenBank/DDBJ whole genome shotgun (WGS) entry which is preliminary data.</text>
</comment>
<dbReference type="AlphaFoldDB" id="A0A9P5XYY0"/>
<organism evidence="1 2">
    <name type="scientific">Collybia nuda</name>
    <dbReference type="NCBI Taxonomy" id="64659"/>
    <lineage>
        <taxon>Eukaryota</taxon>
        <taxon>Fungi</taxon>
        <taxon>Dikarya</taxon>
        <taxon>Basidiomycota</taxon>
        <taxon>Agaricomycotina</taxon>
        <taxon>Agaricomycetes</taxon>
        <taxon>Agaricomycetidae</taxon>
        <taxon>Agaricales</taxon>
        <taxon>Tricholomatineae</taxon>
        <taxon>Clitocybaceae</taxon>
        <taxon>Collybia</taxon>
    </lineage>
</organism>
<proteinExistence type="predicted"/>
<gene>
    <name evidence="1" type="ORF">BDZ94DRAFT_1271131</name>
</gene>
<accession>A0A9P5XYY0</accession>
<evidence type="ECO:0000313" key="2">
    <source>
        <dbReference type="Proteomes" id="UP000807353"/>
    </source>
</evidence>
<dbReference type="EMBL" id="MU150346">
    <property type="protein sequence ID" value="KAF9458225.1"/>
    <property type="molecule type" value="Genomic_DNA"/>
</dbReference>
<reference evidence="1" key="1">
    <citation type="submission" date="2020-11" db="EMBL/GenBank/DDBJ databases">
        <authorList>
            <consortium name="DOE Joint Genome Institute"/>
            <person name="Ahrendt S."/>
            <person name="Riley R."/>
            <person name="Andreopoulos W."/>
            <person name="Labutti K."/>
            <person name="Pangilinan J."/>
            <person name="Ruiz-Duenas F.J."/>
            <person name="Barrasa J.M."/>
            <person name="Sanchez-Garcia M."/>
            <person name="Camarero S."/>
            <person name="Miyauchi S."/>
            <person name="Serrano A."/>
            <person name="Linde D."/>
            <person name="Babiker R."/>
            <person name="Drula E."/>
            <person name="Ayuso-Fernandez I."/>
            <person name="Pacheco R."/>
            <person name="Padilla G."/>
            <person name="Ferreira P."/>
            <person name="Barriuso J."/>
            <person name="Kellner H."/>
            <person name="Castanera R."/>
            <person name="Alfaro M."/>
            <person name="Ramirez L."/>
            <person name="Pisabarro A.G."/>
            <person name="Kuo A."/>
            <person name="Tritt A."/>
            <person name="Lipzen A."/>
            <person name="He G."/>
            <person name="Yan M."/>
            <person name="Ng V."/>
            <person name="Cullen D."/>
            <person name="Martin F."/>
            <person name="Rosso M.-N."/>
            <person name="Henrissat B."/>
            <person name="Hibbett D."/>
            <person name="Martinez A.T."/>
            <person name="Grigoriev I.V."/>
        </authorList>
    </citation>
    <scope>NUCLEOTIDE SEQUENCE</scope>
    <source>
        <strain evidence="1">CBS 247.69</strain>
    </source>
</reference>
<sequence length="157" mass="18024">MADHELPPLGKMMISPLFRLVDRDTVAFIPLLNFKYPACGKYCGWIISAEYGPRYRPRPYREIGGLPHKPCRSVRHYSDKNEGTDEILPPSACSMSQTPTVLKQKVQIAFDLYQSPLNGIDFLAHEILLPWMQRSRHVEKLIIPKLDDPRSLVYGIM</sequence>